<dbReference type="Pfam" id="PF07892">
    <property type="entry name" value="DUF1667"/>
    <property type="match status" value="1"/>
</dbReference>
<organism evidence="1 2">
    <name type="scientific">Candidatus Limadaptatus stercorigallinarum</name>
    <dbReference type="NCBI Taxonomy" id="2840845"/>
    <lineage>
        <taxon>Bacteria</taxon>
        <taxon>Bacillati</taxon>
        <taxon>Bacillota</taxon>
        <taxon>Clostridia</taxon>
        <taxon>Eubacteriales</taxon>
        <taxon>Candidatus Limadaptatus</taxon>
    </lineage>
</organism>
<reference evidence="1" key="1">
    <citation type="submission" date="2020-10" db="EMBL/GenBank/DDBJ databases">
        <authorList>
            <person name="Gilroy R."/>
        </authorList>
    </citation>
    <scope>NUCLEOTIDE SEQUENCE</scope>
    <source>
        <strain evidence="1">1063</strain>
    </source>
</reference>
<comment type="caution">
    <text evidence="1">The sequence shown here is derived from an EMBL/GenBank/DDBJ whole genome shotgun (WGS) entry which is preliminary data.</text>
</comment>
<name>A0A9D1L2T3_9FIRM</name>
<dbReference type="PANTHER" id="PTHR39450">
    <property type="entry name" value="MOLYBDOPTERIN OXIDOREDUCTASE, 4FE-4S CLUSTER-BINDING SUBUNIT"/>
    <property type="match status" value="1"/>
</dbReference>
<proteinExistence type="predicted"/>
<evidence type="ECO:0000313" key="1">
    <source>
        <dbReference type="EMBL" id="HIU21277.1"/>
    </source>
</evidence>
<dbReference type="SUPFAM" id="SSF160148">
    <property type="entry name" value="CPE0013-like"/>
    <property type="match status" value="1"/>
</dbReference>
<protein>
    <submittedName>
        <fullName evidence="1">DUF1667 domain-containing protein</fullName>
    </submittedName>
</protein>
<dbReference type="EMBL" id="DVMN01000059">
    <property type="protein sequence ID" value="HIU21277.1"/>
    <property type="molecule type" value="Genomic_DNA"/>
</dbReference>
<dbReference type="Gene3D" id="3.10.530.10">
    <property type="entry name" value="CPE0013-like"/>
    <property type="match status" value="1"/>
</dbReference>
<evidence type="ECO:0000313" key="2">
    <source>
        <dbReference type="Proteomes" id="UP000824088"/>
    </source>
</evidence>
<dbReference type="Proteomes" id="UP000824088">
    <property type="component" value="Unassembled WGS sequence"/>
</dbReference>
<gene>
    <name evidence="1" type="ORF">IAD51_03425</name>
</gene>
<dbReference type="PANTHER" id="PTHR39450:SF1">
    <property type="entry name" value="DUF1667 DOMAIN-CONTAINING PROTEIN"/>
    <property type="match status" value="1"/>
</dbReference>
<dbReference type="InterPro" id="IPR036593">
    <property type="entry name" value="CPE0013-like_sf"/>
</dbReference>
<dbReference type="InterPro" id="IPR012460">
    <property type="entry name" value="DUF1667"/>
</dbReference>
<accession>A0A9D1L2T3</accession>
<sequence>MMELVCIVCPKGCRMTVENGVVTGNTCKKGEAFAKAEATCPMRTVCSTVATAFAGMPVLPVRTDGEIPKSKIGELMQLINGIRVTEKLHRGDVVAASVVGTDVNLIATATIY</sequence>
<dbReference type="AlphaFoldDB" id="A0A9D1L2T3"/>
<reference evidence="1" key="2">
    <citation type="journal article" date="2021" name="PeerJ">
        <title>Extensive microbial diversity within the chicken gut microbiome revealed by metagenomics and culture.</title>
        <authorList>
            <person name="Gilroy R."/>
            <person name="Ravi A."/>
            <person name="Getino M."/>
            <person name="Pursley I."/>
            <person name="Horton D.L."/>
            <person name="Alikhan N.F."/>
            <person name="Baker D."/>
            <person name="Gharbi K."/>
            <person name="Hall N."/>
            <person name="Watson M."/>
            <person name="Adriaenssens E.M."/>
            <person name="Foster-Nyarko E."/>
            <person name="Jarju S."/>
            <person name="Secka A."/>
            <person name="Antonio M."/>
            <person name="Oren A."/>
            <person name="Chaudhuri R.R."/>
            <person name="La Ragione R."/>
            <person name="Hildebrand F."/>
            <person name="Pallen M.J."/>
        </authorList>
    </citation>
    <scope>NUCLEOTIDE SEQUENCE</scope>
    <source>
        <strain evidence="1">1063</strain>
    </source>
</reference>